<sequence>MYGGIEYQGHKIYFPNPEARLPVRTRDGNVSWVSWGSRDKVGRLTFPNGGWARLDSIAAGKWKPWHPRPVLIACDRFMEKDKEGISHWFDVVPQMAIQGLLAERNQQQRVYVVTEPPPVDLAWIHDRWPRLVKLAAVRVD</sequence>
<proteinExistence type="predicted"/>
<reference evidence="1" key="1">
    <citation type="submission" date="2018-05" db="EMBL/GenBank/DDBJ databases">
        <authorList>
            <person name="Lanie J.A."/>
            <person name="Ng W.-L."/>
            <person name="Kazmierczak K.M."/>
            <person name="Andrzejewski T.M."/>
            <person name="Davidsen T.M."/>
            <person name="Wayne K.J."/>
            <person name="Tettelin H."/>
            <person name="Glass J.I."/>
            <person name="Rusch D."/>
            <person name="Podicherti R."/>
            <person name="Tsui H.-C.T."/>
            <person name="Winkler M.E."/>
        </authorList>
    </citation>
    <scope>NUCLEOTIDE SEQUENCE</scope>
    <source>
        <strain evidence="1">KNB</strain>
    </source>
</reference>
<protein>
    <submittedName>
        <fullName evidence="1">Uncharacterized protein</fullName>
    </submittedName>
</protein>
<dbReference type="SUPFAM" id="SSF143081">
    <property type="entry name" value="BB1717-like"/>
    <property type="match status" value="1"/>
</dbReference>
<gene>
    <name evidence="1" type="ORF">NITFAB_1348</name>
</gene>
<dbReference type="AlphaFoldDB" id="A0A2X0QVZ0"/>
<dbReference type="EMBL" id="LS423452">
    <property type="protein sequence ID" value="SPS05758.1"/>
    <property type="molecule type" value="Genomic_DNA"/>
</dbReference>
<accession>A0A2X0QVZ0</accession>
<name>A0A2X0QVZ0_9PROT</name>
<evidence type="ECO:0000313" key="1">
    <source>
        <dbReference type="EMBL" id="SPS05758.1"/>
    </source>
</evidence>
<dbReference type="InterPro" id="IPR036590">
    <property type="entry name" value="SRAP-like"/>
</dbReference>
<organism evidence="1">
    <name type="scientific">Candidatus Nitrotoga fabula</name>
    <dbReference type="NCBI Taxonomy" id="2182327"/>
    <lineage>
        <taxon>Bacteria</taxon>
        <taxon>Pseudomonadati</taxon>
        <taxon>Pseudomonadota</taxon>
        <taxon>Betaproteobacteria</taxon>
        <taxon>Nitrosomonadales</taxon>
        <taxon>Gallionellaceae</taxon>
        <taxon>Candidatus Nitrotoga</taxon>
    </lineage>
</organism>